<dbReference type="AlphaFoldDB" id="A0A8J4AS83"/>
<dbReference type="PANTHER" id="PTHR10693:SF20">
    <property type="entry name" value="AT27578P"/>
    <property type="match status" value="1"/>
</dbReference>
<dbReference type="InterPro" id="IPR018222">
    <property type="entry name" value="Nuclear_transport_factor_2_euk"/>
</dbReference>
<dbReference type="Proteomes" id="UP000747399">
    <property type="component" value="Unassembled WGS sequence"/>
</dbReference>
<feature type="compositionally biased region" description="Low complexity" evidence="2">
    <location>
        <begin position="282"/>
        <end position="292"/>
    </location>
</feature>
<dbReference type="PROSITE" id="PS50177">
    <property type="entry name" value="NTF2_DOMAIN"/>
    <property type="match status" value="1"/>
</dbReference>
<feature type="compositionally biased region" description="Gly residues" evidence="2">
    <location>
        <begin position="526"/>
        <end position="535"/>
    </location>
</feature>
<protein>
    <recommendedName>
        <fullName evidence="3">NTF2 domain-containing protein</fullName>
    </recommendedName>
</protein>
<dbReference type="EMBL" id="BNCO01000003">
    <property type="protein sequence ID" value="GIL45570.1"/>
    <property type="molecule type" value="Genomic_DNA"/>
</dbReference>
<dbReference type="GO" id="GO:1990904">
    <property type="term" value="C:ribonucleoprotein complex"/>
    <property type="evidence" value="ECO:0007669"/>
    <property type="project" value="TreeGrafter"/>
</dbReference>
<dbReference type="Gene3D" id="3.10.450.50">
    <property type="match status" value="1"/>
</dbReference>
<dbReference type="PANTHER" id="PTHR10693">
    <property type="entry name" value="RAS GTPASE-ACTIVATING PROTEIN-BINDING PROTEIN"/>
    <property type="match status" value="1"/>
</dbReference>
<comment type="caution">
    <text evidence="4">The sequence shown here is derived from an EMBL/GenBank/DDBJ whole genome shotgun (WGS) entry which is preliminary data.</text>
</comment>
<accession>A0A8J4AS83</accession>
<dbReference type="Pfam" id="PF02136">
    <property type="entry name" value="NTF2"/>
    <property type="match status" value="1"/>
</dbReference>
<dbReference type="CDD" id="cd00780">
    <property type="entry name" value="NTF2"/>
    <property type="match status" value="1"/>
</dbReference>
<feature type="region of interest" description="Disordered" evidence="2">
    <location>
        <begin position="263"/>
        <end position="302"/>
    </location>
</feature>
<evidence type="ECO:0000259" key="3">
    <source>
        <dbReference type="PROSITE" id="PS50177"/>
    </source>
</evidence>
<feature type="compositionally biased region" description="Gly residues" evidence="2">
    <location>
        <begin position="494"/>
        <end position="510"/>
    </location>
</feature>
<dbReference type="SUPFAM" id="SSF54427">
    <property type="entry name" value="NTF2-like"/>
    <property type="match status" value="1"/>
</dbReference>
<evidence type="ECO:0000313" key="4">
    <source>
        <dbReference type="EMBL" id="GIL45570.1"/>
    </source>
</evidence>
<evidence type="ECO:0000256" key="1">
    <source>
        <dbReference type="ARBA" id="ARBA00022884"/>
    </source>
</evidence>
<evidence type="ECO:0000256" key="2">
    <source>
        <dbReference type="SAM" id="MobiDB-lite"/>
    </source>
</evidence>
<feature type="compositionally biased region" description="Basic and acidic residues" evidence="2">
    <location>
        <begin position="477"/>
        <end position="493"/>
    </location>
</feature>
<feature type="region of interest" description="Disordered" evidence="2">
    <location>
        <begin position="477"/>
        <end position="564"/>
    </location>
</feature>
<evidence type="ECO:0000313" key="5">
    <source>
        <dbReference type="Proteomes" id="UP000747399"/>
    </source>
</evidence>
<keyword evidence="1" id="KW-0694">RNA-binding</keyword>
<reference evidence="4" key="1">
    <citation type="journal article" date="2021" name="Proc. Natl. Acad. Sci. U.S.A.">
        <title>Three genomes in the algal genus Volvox reveal the fate of a haploid sex-determining region after a transition to homothallism.</title>
        <authorList>
            <person name="Yamamoto K."/>
            <person name="Hamaji T."/>
            <person name="Kawai-Toyooka H."/>
            <person name="Matsuzaki R."/>
            <person name="Takahashi F."/>
            <person name="Nishimura Y."/>
            <person name="Kawachi M."/>
            <person name="Noguchi H."/>
            <person name="Minakuchi Y."/>
            <person name="Umen J.G."/>
            <person name="Toyoda A."/>
            <person name="Nozaki H."/>
        </authorList>
    </citation>
    <scope>NUCLEOTIDE SEQUENCE</scope>
    <source>
        <strain evidence="4">NIES-3780</strain>
    </source>
</reference>
<dbReference type="GO" id="GO:0003729">
    <property type="term" value="F:mRNA binding"/>
    <property type="evidence" value="ECO:0007669"/>
    <property type="project" value="TreeGrafter"/>
</dbReference>
<feature type="compositionally biased region" description="Basic and acidic residues" evidence="2">
    <location>
        <begin position="516"/>
        <end position="525"/>
    </location>
</feature>
<keyword evidence="5" id="KW-1185">Reference proteome</keyword>
<dbReference type="InterPro" id="IPR002075">
    <property type="entry name" value="NTF2_dom"/>
</dbReference>
<feature type="domain" description="NTF2" evidence="3">
    <location>
        <begin position="10"/>
        <end position="130"/>
    </location>
</feature>
<dbReference type="InterPro" id="IPR032710">
    <property type="entry name" value="NTF2-like_dom_sf"/>
</dbReference>
<proteinExistence type="predicted"/>
<sequence length="564" mass="57571">MAQPPSPTWVGEQFISKYYDVLAKLPKHLHRFYKENSTFSVADVQPGGHAVVGTASGNLEDIQEKVMSTIANAQVASDMSLDAQFSQGNGVLLQVSGTMNLQGVDRKFVQVFFLATQEKGYYVLNDMLRIFPPEPARDMRPVENGFVAPPAIAAPTYGLAPSQLTAQLQPRVDIAPGVAPVPAPVLAVPTPSVIAQPLPATEAEALVQEKPAAAPAAVGPATAAAVVPTPAPAAVTVLVPAVSPPGPPPVAQSAVPAPAAAVHPAPTAPVAPKQMAPQQATPSGSVGSASSAPLPPPPPANLSWAERARLASAAPVAPVSASKPVTPAKAPPPALPVALPEVPAMEATVLPTVSTALAPSDTDAPAESQGDADVDTRAPEVLEPVPAAAGNDPGFGVYVQGIPQTGDLKKLLSDEFAQFGPFGPGGVNVIRSPRFGMVAYIFYQDEKSRNAAREASGKLRLPDSDKPVKILGMLPEFERGFAPRGGGRSERGRGSGMGSGYRGGRGGFDGNRGRGGRSESGRGERQMGGPGGRGGRGGDRVGRGGGSGRGPRDANSGPAAPKQS</sequence>
<name>A0A8J4AS83_9CHLO</name>
<dbReference type="GO" id="GO:0005829">
    <property type="term" value="C:cytosol"/>
    <property type="evidence" value="ECO:0007669"/>
    <property type="project" value="TreeGrafter"/>
</dbReference>
<feature type="compositionally biased region" description="Low complexity" evidence="2">
    <location>
        <begin position="263"/>
        <end position="272"/>
    </location>
</feature>
<organism evidence="4 5">
    <name type="scientific">Volvox africanus</name>
    <dbReference type="NCBI Taxonomy" id="51714"/>
    <lineage>
        <taxon>Eukaryota</taxon>
        <taxon>Viridiplantae</taxon>
        <taxon>Chlorophyta</taxon>
        <taxon>core chlorophytes</taxon>
        <taxon>Chlorophyceae</taxon>
        <taxon>CS clade</taxon>
        <taxon>Chlamydomonadales</taxon>
        <taxon>Volvocaceae</taxon>
        <taxon>Volvox</taxon>
    </lineage>
</organism>
<gene>
    <name evidence="4" type="ORF">Vafri_2769</name>
</gene>
<dbReference type="InterPro" id="IPR039539">
    <property type="entry name" value="Ras_GTPase_bind_prot"/>
</dbReference>